<dbReference type="InterPro" id="IPR015797">
    <property type="entry name" value="NUDIX_hydrolase-like_dom_sf"/>
</dbReference>
<accession>A0A7R9XQ29</accession>
<gene>
    <name evidence="2" type="ORF">OLUC0939_LOCUS344</name>
</gene>
<dbReference type="PROSITE" id="PS51462">
    <property type="entry name" value="NUDIX"/>
    <property type="match status" value="1"/>
</dbReference>
<name>A0A7R9XQ29_9CHLO</name>
<dbReference type="InterPro" id="IPR000086">
    <property type="entry name" value="NUDIX_hydrolase_dom"/>
</dbReference>
<dbReference type="GO" id="GO:0005737">
    <property type="term" value="C:cytoplasm"/>
    <property type="evidence" value="ECO:0007669"/>
    <property type="project" value="TreeGrafter"/>
</dbReference>
<dbReference type="AlphaFoldDB" id="A0A7R9XQ29"/>
<proteinExistence type="predicted"/>
<dbReference type="SUPFAM" id="SSF55811">
    <property type="entry name" value="Nudix"/>
    <property type="match status" value="1"/>
</dbReference>
<dbReference type="PANTHER" id="PTHR10885">
    <property type="entry name" value="ISOPENTENYL-DIPHOSPHATE DELTA-ISOMERASE"/>
    <property type="match status" value="1"/>
</dbReference>
<dbReference type="Gene3D" id="3.90.79.10">
    <property type="entry name" value="Nucleoside Triphosphate Pyrophosphohydrolase"/>
    <property type="match status" value="1"/>
</dbReference>
<organism evidence="2">
    <name type="scientific">Ostreococcus sp. 'lucimarinus'</name>
    <dbReference type="NCBI Taxonomy" id="242159"/>
    <lineage>
        <taxon>Eukaryota</taxon>
        <taxon>Viridiplantae</taxon>
        <taxon>Chlorophyta</taxon>
        <taxon>Mamiellophyceae</taxon>
        <taxon>Mamiellales</taxon>
        <taxon>Bathycoccaceae</taxon>
        <taxon>Ostreococcus</taxon>
    </lineage>
</organism>
<protein>
    <recommendedName>
        <fullName evidence="1">Nudix hydrolase domain-containing protein</fullName>
    </recommendedName>
</protein>
<dbReference type="CDD" id="cd04692">
    <property type="entry name" value="NUDIX_Hydrolase"/>
    <property type="match status" value="1"/>
</dbReference>
<evidence type="ECO:0000259" key="1">
    <source>
        <dbReference type="PROSITE" id="PS51462"/>
    </source>
</evidence>
<sequence length="232" mass="25497">MRENARALTSAQSSDEMFEVMAPPGDDFDAFVDAPTPTGAVKRRADVHADGDWHRSAHVWLVDARTRSVVVQKRSAMKDTFPGAWDVGAAGHVGAEDGGSSRRTARHELAEELGVELEREDALVFQFTVPAAQASFGGCNCFEDVYFARWTRRDEGEDDEDEFAIGLAEVTATKWIEFDALERALADAAARVDAVGAKGPYEYVPRSPLYRELFFERLRAFVADADCDATAA</sequence>
<evidence type="ECO:0000313" key="2">
    <source>
        <dbReference type="EMBL" id="CAD8219625.1"/>
    </source>
</evidence>
<dbReference type="GO" id="GO:0009240">
    <property type="term" value="P:isopentenyl diphosphate biosynthetic process"/>
    <property type="evidence" value="ECO:0007669"/>
    <property type="project" value="TreeGrafter"/>
</dbReference>
<dbReference type="Pfam" id="PF00293">
    <property type="entry name" value="NUDIX"/>
    <property type="match status" value="1"/>
</dbReference>
<dbReference type="EMBL" id="HBDX01000380">
    <property type="protein sequence ID" value="CAD8219625.1"/>
    <property type="molecule type" value="Transcribed_RNA"/>
</dbReference>
<reference evidence="2" key="1">
    <citation type="submission" date="2021-01" db="EMBL/GenBank/DDBJ databases">
        <authorList>
            <person name="Corre E."/>
            <person name="Pelletier E."/>
            <person name="Niang G."/>
            <person name="Scheremetjew M."/>
            <person name="Finn R."/>
            <person name="Kale V."/>
            <person name="Holt S."/>
            <person name="Cochrane G."/>
            <person name="Meng A."/>
            <person name="Brown T."/>
            <person name="Cohen L."/>
        </authorList>
    </citation>
    <scope>NUCLEOTIDE SEQUENCE</scope>
    <source>
        <strain evidence="2">Clade-A-BCC118000</strain>
    </source>
</reference>
<dbReference type="GO" id="GO:0004452">
    <property type="term" value="F:isopentenyl-diphosphate delta-isomerase activity"/>
    <property type="evidence" value="ECO:0007669"/>
    <property type="project" value="TreeGrafter"/>
</dbReference>
<dbReference type="PANTHER" id="PTHR10885:SF20">
    <property type="entry name" value="NUDIX HYDROLASE DOMAIN-CONTAINING PROTEIN"/>
    <property type="match status" value="1"/>
</dbReference>
<feature type="domain" description="Nudix hydrolase" evidence="1">
    <location>
        <begin position="52"/>
        <end position="199"/>
    </location>
</feature>